<dbReference type="InterPro" id="IPR033703">
    <property type="entry name" value="Rhv-like"/>
</dbReference>
<evidence type="ECO:0000256" key="39">
    <source>
        <dbReference type="ARBA" id="ARBA00022833"/>
    </source>
</evidence>
<evidence type="ECO:0000256" key="28">
    <source>
        <dbReference type="ARBA" id="ARBA00022707"/>
    </source>
</evidence>
<dbReference type="FunFam" id="1.20.960.20:FF:000001">
    <property type="entry name" value="Genome polyprotein"/>
    <property type="match status" value="1"/>
</dbReference>
<evidence type="ECO:0000256" key="49">
    <source>
        <dbReference type="ARBA" id="ARBA00023050"/>
    </source>
</evidence>
<dbReference type="Gene3D" id="1.20.960.20">
    <property type="match status" value="1"/>
</dbReference>
<dbReference type="FunFam" id="2.40.10.10:FF:000022">
    <property type="entry name" value="Genome polyprotein"/>
    <property type="match status" value="1"/>
</dbReference>
<protein>
    <recommendedName>
        <fullName evidence="70">Genome polyprotein</fullName>
    </recommendedName>
    <component>
        <recommendedName>
            <fullName evidence="70">P3</fullName>
        </recommendedName>
    </component>
    <component>
        <recommendedName>
            <fullName evidence="70">Protein 3AB</fullName>
        </recommendedName>
    </component>
    <component>
        <recommendedName>
            <fullName evidence="70">P2</fullName>
        </recommendedName>
    </component>
    <component>
        <recommendedName>
            <fullName evidence="70">P1</fullName>
        </recommendedName>
    </component>
    <component>
        <recommendedName>
            <fullName evidence="70">Capsid protein VP0</fullName>
        </recommendedName>
        <alternativeName>
            <fullName evidence="70">VP4-VP2</fullName>
        </alternativeName>
    </component>
    <component>
        <recommendedName>
            <fullName evidence="70">Capsid protein VP4</fullName>
        </recommendedName>
        <alternativeName>
            <fullName evidence="70">P1A</fullName>
        </alternativeName>
        <alternativeName>
            <fullName evidence="70">Virion protein 4</fullName>
        </alternativeName>
    </component>
    <component>
        <recommendedName>
            <fullName evidence="70">Capsid protein VP2</fullName>
        </recommendedName>
        <alternativeName>
            <fullName evidence="70">P1B</fullName>
        </alternativeName>
        <alternativeName>
            <fullName evidence="70">Virion protein 2</fullName>
        </alternativeName>
    </component>
    <component>
        <recommendedName>
            <fullName evidence="70">Capsid protein VP3</fullName>
        </recommendedName>
        <alternativeName>
            <fullName evidence="70">P1C</fullName>
        </alternativeName>
        <alternativeName>
            <fullName evidence="70">Virion protein 3</fullName>
        </alternativeName>
    </component>
    <component>
        <recommendedName>
            <fullName evidence="70">Capsid protein VP1</fullName>
        </recommendedName>
        <alternativeName>
            <fullName evidence="70">P1D</fullName>
        </alternativeName>
        <alternativeName>
            <fullName evidence="70">Virion protein 1</fullName>
        </alternativeName>
    </component>
    <component>
        <recommendedName>
            <fullName evidence="70">Protease 2A</fullName>
            <shortName evidence="70">P2A</shortName>
            <ecNumber evidence="70">3.4.22.29</ecNumber>
        </recommendedName>
        <alternativeName>
            <fullName evidence="70">Picornain 2A</fullName>
        </alternativeName>
        <alternativeName>
            <fullName evidence="70">Protein 2A</fullName>
        </alternativeName>
    </component>
    <component>
        <recommendedName>
            <fullName evidence="70">Protein 2B</fullName>
            <shortName evidence="70">P2B</shortName>
        </recommendedName>
    </component>
    <component>
        <recommendedName>
            <fullName evidence="70">Protein 2C</fullName>
            <shortName evidence="70">P2C</shortName>
            <ecNumber evidence="70">3.6.1.15</ecNumber>
        </recommendedName>
    </component>
    <component>
        <recommendedName>
            <fullName evidence="70">Protein 3A</fullName>
            <shortName evidence="70">P3A</shortName>
        </recommendedName>
    </component>
    <component>
        <recommendedName>
            <fullName evidence="70">Viral protein genome-linked</fullName>
            <shortName evidence="70">VPg</shortName>
        </recommendedName>
        <alternativeName>
            <fullName evidence="70">Protein 3B</fullName>
            <shortName evidence="70">P3B</shortName>
        </alternativeName>
    </component>
    <component>
        <recommendedName>
            <fullName evidence="70">Protein 3CD</fullName>
            <ecNumber evidence="70">3.4.22.28</ecNumber>
        </recommendedName>
    </component>
    <component>
        <recommendedName>
            <fullName evidence="70">Protease 3C</fullName>
            <shortName evidence="70">P3C</shortName>
        </recommendedName>
    </component>
    <component>
        <recommendedName>
            <fullName evidence="70">RNA-directed RNA polymerase</fullName>
            <shortName evidence="70">RdRp</shortName>
            <ecNumber evidence="70">2.7.7.48</ecNumber>
        </recommendedName>
        <alternativeName>
            <fullName evidence="70">3D polymerase</fullName>
            <shortName evidence="70">3Dpol</shortName>
        </alternativeName>
        <alternativeName>
            <fullName evidence="70">Protein 3D</fullName>
            <shortName evidence="70">3D</shortName>
        </alternativeName>
    </component>
</protein>
<keyword evidence="23 70" id="KW-1090">Inhibition of host innate immune response by virus</keyword>
<keyword evidence="19 70" id="KW-0167">Capsid protein</keyword>
<keyword evidence="29" id="KW-0479">Metal-binding</keyword>
<keyword evidence="49 70" id="KW-1072">Activation of host autophagy by virus</keyword>
<dbReference type="PROSITE" id="PS51874">
    <property type="entry name" value="PCV_3C_PRO"/>
    <property type="match status" value="1"/>
</dbReference>
<comment type="subunit">
    <text evidence="63">Homodimer. Interacts with host GBF1. Interacts (via GOLD domain) with host ACBD3 (via GOLD domain); this interaction allows the formation of a viral protein 3A/ACBD3 heterotetramer with a 2:2 stoichiometry, which will stimulate the recruitment of host PI4KB in order to synthesize PI4P at the viral RNA replication sites.</text>
</comment>
<dbReference type="Pfam" id="PF01552">
    <property type="entry name" value="Pico_P2B"/>
    <property type="match status" value="1"/>
</dbReference>
<dbReference type="Pfam" id="PF00073">
    <property type="entry name" value="Rhv"/>
    <property type="match status" value="3"/>
</dbReference>
<evidence type="ECO:0000256" key="63">
    <source>
        <dbReference type="ARBA" id="ARBA00046425"/>
    </source>
</evidence>
<dbReference type="GO" id="GO:0039522">
    <property type="term" value="P:symbiont-mediated suppression of host mRNA export from nucleus"/>
    <property type="evidence" value="ECO:0007669"/>
    <property type="project" value="UniProtKB-KW"/>
</dbReference>
<keyword evidence="33 70" id="KW-0378">Hydrolase</keyword>
<dbReference type="FunFam" id="4.10.880.10:FF:000002">
    <property type="entry name" value="Genome polyprotein"/>
    <property type="match status" value="1"/>
</dbReference>
<evidence type="ECO:0000256" key="43">
    <source>
        <dbReference type="ARBA" id="ARBA00022870"/>
    </source>
</evidence>
<comment type="catalytic activity">
    <reaction evidence="70">
        <text>Selective cleavage of Gln-|-Gly bond in the poliovirus polyprotein. In other picornavirus reactions Glu may be substituted for Gln, and Ser or Thr for Gly.</text>
        <dbReference type="EC" id="3.4.22.28"/>
    </reaction>
</comment>
<evidence type="ECO:0000256" key="12">
    <source>
        <dbReference type="ARBA" id="ARBA00022448"/>
    </source>
</evidence>
<comment type="subunit">
    <text evidence="70">Capsid protein VP1: Interacts with capsid protein VP0, and capsid protein VP3 to form heterotrimeric protomers. Five protomers subsequently associate to form pentamers which serve as building blocks for the capsid. Interacts with capsid protein VP2, capsid protein VP3 and capsid protein VP4 following cleavage of capsid protein VP0.</text>
</comment>
<dbReference type="Pfam" id="PF00947">
    <property type="entry name" value="Pico_P2A"/>
    <property type="match status" value="1"/>
</dbReference>
<dbReference type="SUPFAM" id="SSF56672">
    <property type="entry name" value="DNA/RNA polymerases"/>
    <property type="match status" value="1"/>
</dbReference>
<evidence type="ECO:0000256" key="59">
    <source>
        <dbReference type="ARBA" id="ARBA00023296"/>
    </source>
</evidence>
<reference evidence="74 75" key="1">
    <citation type="journal article" date="2016" name="J. Virol.">
        <title>Sabin Vaccine Reversion in the Field: a Comprehensive Analysis of Sabin-Like Poliovirus Isolates in Nigeria.</title>
        <authorList>
            <person name="Famulare M."/>
            <person name="Chang S."/>
            <person name="Iber J."/>
            <person name="Zhao K."/>
            <person name="Adeniji J.A."/>
            <person name="Bukbuk D."/>
            <person name="Baba M."/>
            <person name="Behrend M."/>
            <person name="Burns C.C."/>
            <person name="Oberste M.S."/>
        </authorList>
    </citation>
    <scope>NUCLEOTIDE SEQUENCE [LARGE SCALE GENOMIC DNA]</scope>
    <source>
        <strain evidence="74">NIE1118377</strain>
    </source>
</reference>
<evidence type="ECO:0000256" key="21">
    <source>
        <dbReference type="ARBA" id="ARBA00022581"/>
    </source>
</evidence>
<dbReference type="GO" id="GO:0015267">
    <property type="term" value="F:channel activity"/>
    <property type="evidence" value="ECO:0007669"/>
    <property type="project" value="UniProtKB-KW"/>
</dbReference>
<dbReference type="InterPro" id="IPR000199">
    <property type="entry name" value="Peptidase_C3A/C3B_picornavir"/>
</dbReference>
<comment type="function">
    <text evidence="70">Protease 3C: Major viral protease that mediates proteolytic processing of the polyprotein. Cleaves host EIF5B, contributing to host translation shutoff. Cleaves also host PABPC1, contributing to host translation shutoff.</text>
</comment>
<comment type="subunit">
    <text evidence="65">Homohexamer; forms a hexameric ring structure with 6-fold symmetry characteristic of AAA+ ATPases. Interacts (via N-terminus) with host RTN3 (via reticulon domain); this interaction is important for viral replication. Interacts with capsid protein VP3; this interaction may be important for virion morphogenesis.</text>
</comment>
<sequence>MGAQVSSQKVGAHENSNRAYGGSTINYTTINYYRDSASNAASKQDFSQDPSKFTEPIKDVLIKTSPMLNSPNIEACGYSDRVLQLTLGNSTITTQEAANSVVAYGRWPEYLRDSEANPVDQPTEPDVAACRFYTLDTVSWTKESRGWWWKLPDALRDMGLFGQNMYYHYLGRSGYTVHVQCNASKFHQGALGVFAVPEMCLAGDSNTTTMHTSYQNANPGEKGGTFTGTFTPDDNQTSPARRFCPVDYLFGNGTLLGNAFVFPHQIINLRTNNCATLVLPYVNSLSIDSMVKHNNWGIAILPLAPLNFASESSPEIPITLTIAPMCCEFNGLRNITLPRLQGLPVMNTPGSNQYLTADNFQSPCALPEFDVTPPIDIPGEVKNMMELAEIDTMIPFDLSAKKKNTMEMYRVRLSDKPHTDDPILCLSLSPASDPRLSHTMLGEILNYYTHWAGSLKFTFLFCGSMMATGKLLVSYAPPGADPPKKRKEAMLGTHVIWDIGLQSSCTMVVPWISNTTYRQTIDDSFTEGGYISVFYQTRIVVPLSTPREMDILGFVSACNDFSVRLMRDTTHIEQQALAQGLGQMLESMIDNTVRETVGAATSRDALPNTEASGPAHSKEIPALTAVETGATNPLVPSDTVQTRHVVQHRSRSESSIESFFARGACVAIITVDNSASTKNKDKLFTVWKITYKDTVQLRRKLEFFTYSRFDMEFTFVVTANFTETNNGHALNQVYQIMYVPPGAPVPEKWDDYTWQTSSNPSIFYTYGTAPARISVPYVGISNAYSHFYDGFSKVPLKDQSAALGDSLYGAASLNDFGILAVRVVNDHNPTKVTSKIRVYLKPKHIRVWCPRPPRAVAYYGPGVDYKDGTLTPLSTKDLTTYGFGHQNKAVYTAGYKICNYHLATQEDLQNAVNVMWNRDLLVTESRAQGTDSIARCNCNAGVYYCESRRKYYPVSFVGPTFQYMEANNYYPARYQSHMLIGHGFASPGDCGGILRCHHGVIGIITAGGEGLVAFTDIRDLYAYEEEAMEQGITNYIESLGAAFGSGFTQQIGDKITELTNMVTSTITEKLLKNLIKIISSLVIITRNYEDTTTVLATLALLGCDASPWQWLRKKACDVLEIPYVTKQGDSWLKKFTEACNAAKGLEWVSNKISKFIDWLKEKIIPQARDKLEFVTKLRQLEMLENQISTIHQSCPSQEHQEILFNNVRWLSIQSKRFAPLYAVEAKRIQKLEHTINNYIQFKSKHRIEPVCLLVHGSPGTGKSVATNLIARAIAERENTSTYSLPPDPSHFDGYKQQGVVIMDDLNQNPDGADMKLFCQMVSTVEFIPPMASLEEKGILFTSNYVLASTNSSRISPPTVAHSDALARRFAFDMDIQVMNEYSRDGKLNMAMATEMCKNCHQPANFKRCCPLVCGKAIQLMDKSSRVRYSIDQITTMIINERNRRSNIGNCMEALFQGPLQYKDLKIDIKTSPPPECINDLLQAVDSQEVRDYCEKKGWIVNITSQVQTERNINRAMTILQAVTTFAAVAGVVYVMYKLFAGHQGAYTGLPNKKPNVPTIRTAKVQGPGFDYAVAMAKRNIVTATTSKGEFTMLGVHDNVAILPTHASPGESIVIDGKEVEILDAKALEDQAGTNLEITIITLKRNEKFRDIRPHIPTQITETNDGVLIVNTSKYPNMYVPVGAVTEQGYLNLGGRQTARTLMYNFPTRAGQCGGVITCTGKVIGMHVGGNGSHGFAAALKRSYFTQSQGEIQWMRPSKEVGYPIINAPSKTKLEPSAFHYVFEGVKEPAVLTKNDPRLKTNFEEAIFSKYVGNKITEVDEHMKEAVDHYAGQLMSLDINTEQMCLEDAMYGTDGLEALDLSTSAGYPYVAMGKKKRDILNKQTRDTKEMQKLLDTYGINLPLVTYVKDELRSKTKVEQGKSRLIEASSLNDSVAMRMAFGNLYAAFHKNPGVITGSAVGCDPDLFWSKIPVLMEEKLFAFDYTGYDASLSPAWFEALKMVLEKIGFGDRVDYIDYLNHSHHLYKNKTYCVKGGMPSGCSGTSIFNSMINNLIIRTLLLKTYKGIDLDHLKMIAYGDDVIASYPHEVDASLLAQSGKDYGLTMTPADKSAIFETVTWENVTFLKRFFRADEKYPFLIHPVMPMKEIHESIRWTKDPRNTQDHVRSLCLLAWHNGEEEYNKFLAKIRSVPIGRALLLPEYSTLYRRWLDSF</sequence>
<dbReference type="InterPro" id="IPR014759">
    <property type="entry name" value="Helicase_SF3_ssRNA_vir"/>
</dbReference>
<dbReference type="EC" id="2.7.7.48" evidence="70"/>
<evidence type="ECO:0000256" key="20">
    <source>
        <dbReference type="ARBA" id="ARBA00022562"/>
    </source>
</evidence>
<dbReference type="EC" id="3.6.1.15" evidence="70"/>
<comment type="function">
    <text evidence="67">Plays an essential role in the virus replication cycle by acting as a viroporin. Creates a pore in the host endoplasmic reticulum and as a consequence releases Ca2+ in the cytoplasm of infected cell. In turn, high levels of cytoplasmic calcium may trigger membrane trafficking and transport of viral ER-associated proteins to viroplasms, sites of viral genome replication.</text>
</comment>
<feature type="domain" description="Peptidase C3" evidence="73">
    <location>
        <begin position="1566"/>
        <end position="1744"/>
    </location>
</feature>
<name>A0A0B4MV38_9ENTO</name>
<dbReference type="GO" id="GO:0017111">
    <property type="term" value="F:ribonucleoside triphosphate phosphatase activity"/>
    <property type="evidence" value="ECO:0007669"/>
    <property type="project" value="UniProtKB-EC"/>
</dbReference>
<keyword evidence="16 70" id="KW-0191">Covalent protein-RNA linkage</keyword>
<comment type="subunit">
    <text evidence="6">Interacts with RNA-directed RNA polymerase.</text>
</comment>
<keyword evidence="13 70" id="KW-1113">Inhibition of host RLR pathway by virus</keyword>
<comment type="subcellular location">
    <subcellularLocation>
        <location evidence="3">Host cytoplasmic vesicle membrane</location>
        <topology evidence="3">Peripheral membrane protein</topology>
        <orientation evidence="3">Cytoplasmic side</orientation>
    </subcellularLocation>
    <subcellularLocation>
        <location evidence="2">Host nucleus</location>
    </subcellularLocation>
    <subcellularLocation>
        <location evidence="4">Virion</location>
    </subcellularLocation>
</comment>
<evidence type="ECO:0000256" key="47">
    <source>
        <dbReference type="ARBA" id="ARBA00022995"/>
    </source>
</evidence>
<comment type="subunit">
    <text evidence="10">Interacts with protein 3CD.</text>
</comment>
<dbReference type="Pfam" id="PF00680">
    <property type="entry name" value="RdRP_1"/>
    <property type="match status" value="1"/>
</dbReference>
<evidence type="ECO:0000256" key="35">
    <source>
        <dbReference type="ARBA" id="ARBA00022806"/>
    </source>
</evidence>
<evidence type="ECO:0000256" key="45">
    <source>
        <dbReference type="ARBA" id="ARBA00022890"/>
    </source>
</evidence>
<dbReference type="FunFam" id="4.10.880.10:FF:000001">
    <property type="entry name" value="Genome polyprotein"/>
    <property type="match status" value="1"/>
</dbReference>
<comment type="function">
    <text evidence="70">Capsid protein VP3: Forms an icosahedral capsid of pseudo T=3 symmetry with capsid proteins VP2 and VP3. The capsid is 300 Angstroms in diameter, composed of 60 copies of each capsid protein and enclosing the viral positive strand RNA genome.</text>
</comment>
<dbReference type="Pfam" id="PF00548">
    <property type="entry name" value="Peptidase_C3"/>
    <property type="match status" value="1"/>
</dbReference>
<comment type="function">
    <text evidence="70">Protein 3AB: Localizes the viral replication complex to the surface of membranous vesicles. Together with protein 3CD binds the Cis-Active RNA Element (CRE) which is involved in RNA synthesis initiation. Acts as a cofactor to stimulate the activity of 3D polymerase, maybe through a nucleid acid chaperone activity.</text>
</comment>
<dbReference type="InterPro" id="IPR043504">
    <property type="entry name" value="Peptidase_S1_PA_chymotrypsin"/>
</dbReference>
<comment type="function">
    <text evidence="70">Protein 3A: Localizes the viral replication complex to the surface of membranous vesicles. It inhibits host cell endoplasmic reticulum-to-Golgi apparatus transport and causes the disassembly of the Golgi complex, possibly through GBF1 interaction. This would result in depletion of MHC, trail receptors and IFN receptors at the host cell surface.</text>
</comment>
<evidence type="ECO:0000256" key="40">
    <source>
        <dbReference type="ARBA" id="ARBA00022840"/>
    </source>
</evidence>
<dbReference type="GO" id="GO:0004197">
    <property type="term" value="F:cysteine-type endopeptidase activity"/>
    <property type="evidence" value="ECO:0007669"/>
    <property type="project" value="UniProtKB-EC"/>
</dbReference>
<dbReference type="GO" id="GO:0003968">
    <property type="term" value="F:RNA-directed RNA polymerase activity"/>
    <property type="evidence" value="ECO:0007669"/>
    <property type="project" value="UniProtKB-KW"/>
</dbReference>
<evidence type="ECO:0000256" key="24">
    <source>
        <dbReference type="ARBA" id="ARBA00022670"/>
    </source>
</evidence>
<evidence type="ECO:0000256" key="65">
    <source>
        <dbReference type="ARBA" id="ARBA00046779"/>
    </source>
</evidence>
<dbReference type="GO" id="GO:0005524">
    <property type="term" value="F:ATP binding"/>
    <property type="evidence" value="ECO:0007669"/>
    <property type="project" value="UniProtKB-KW"/>
</dbReference>
<dbReference type="InterPro" id="IPR007094">
    <property type="entry name" value="RNA-dir_pol_PSvirus"/>
</dbReference>
<dbReference type="EC" id="3.4.22.28" evidence="70"/>
<keyword evidence="12 70" id="KW-0813">Transport</keyword>
<evidence type="ECO:0000256" key="51">
    <source>
        <dbReference type="ARBA" id="ARBA00023090"/>
    </source>
</evidence>
<comment type="subunit">
    <text evidence="8">Interacts with Viral protein genome-linked and with protein 3CD.</text>
</comment>
<keyword evidence="27 70" id="KW-1143">T=pseudo3 icosahedral capsid protein</keyword>
<evidence type="ECO:0000256" key="6">
    <source>
        <dbReference type="ARBA" id="ARBA00011124"/>
    </source>
</evidence>
<dbReference type="GO" id="GO:0008270">
    <property type="term" value="F:zinc ion binding"/>
    <property type="evidence" value="ECO:0007669"/>
    <property type="project" value="UniProtKB-KW"/>
</dbReference>
<keyword evidence="43 70" id="KW-1043">Host membrane</keyword>
<dbReference type="Gene3D" id="6.10.20.20">
    <property type="entry name" value="Poliovirus 3A protein-like"/>
    <property type="match status" value="1"/>
</dbReference>
<keyword evidence="36" id="KW-0788">Thiol protease</keyword>
<keyword evidence="20" id="KW-1048">Host nucleus</keyword>
<dbReference type="FunFam" id="2.60.120.20:FF:000002">
    <property type="entry name" value="Genome polyprotein"/>
    <property type="match status" value="1"/>
</dbReference>
<evidence type="ECO:0000256" key="15">
    <source>
        <dbReference type="ARBA" id="ARBA00022488"/>
    </source>
</evidence>
<dbReference type="Gene3D" id="2.40.10.10">
    <property type="entry name" value="Trypsin-like serine proteases"/>
    <property type="match status" value="4"/>
</dbReference>
<keyword evidence="15 70" id="KW-1036">Host cytoplasmic vesicle</keyword>
<dbReference type="SUPFAM" id="SSF52540">
    <property type="entry name" value="P-loop containing nucleoside triphosphate hydrolases"/>
    <property type="match status" value="1"/>
</dbReference>
<evidence type="ECO:0000256" key="67">
    <source>
        <dbReference type="ARBA" id="ARBA00049974"/>
    </source>
</evidence>
<evidence type="ECO:0000256" key="27">
    <source>
        <dbReference type="ARBA" id="ARBA00022706"/>
    </source>
</evidence>
<comment type="function">
    <text evidence="70">Capsid protein VP0: Component of immature procapsids, which is cleaved into capsid proteins VP4 and VP2 after maturation. Allows the capsid to remain inactive before the maturation step.</text>
</comment>
<evidence type="ECO:0000256" key="3">
    <source>
        <dbReference type="ARBA" id="ARBA00004295"/>
    </source>
</evidence>
<dbReference type="InterPro" id="IPR001676">
    <property type="entry name" value="Picornavirus_capsid"/>
</dbReference>
<evidence type="ECO:0000256" key="8">
    <source>
        <dbReference type="ARBA" id="ARBA00011236"/>
    </source>
</evidence>
<dbReference type="EC" id="3.4.22.29" evidence="70"/>
<evidence type="ECO:0000256" key="17">
    <source>
        <dbReference type="ARBA" id="ARBA00022553"/>
    </source>
</evidence>
<evidence type="ECO:0000256" key="4">
    <source>
        <dbReference type="ARBA" id="ARBA00004328"/>
    </source>
</evidence>
<evidence type="ECO:0000256" key="64">
    <source>
        <dbReference type="ARBA" id="ARBA00046709"/>
    </source>
</evidence>
<evidence type="ECO:0000256" key="54">
    <source>
        <dbReference type="ARBA" id="ARBA00023200"/>
    </source>
</evidence>
<dbReference type="InterPro" id="IPR027417">
    <property type="entry name" value="P-loop_NTPase"/>
</dbReference>
<evidence type="ECO:0000256" key="69">
    <source>
        <dbReference type="ARBA" id="ARBA00066100"/>
    </source>
</evidence>
<dbReference type="InterPro" id="IPR000081">
    <property type="entry name" value="Peptidase_C3"/>
</dbReference>
<evidence type="ECO:0000256" key="44">
    <source>
        <dbReference type="ARBA" id="ARBA00022884"/>
    </source>
</evidence>
<evidence type="ECO:0000256" key="46">
    <source>
        <dbReference type="ARBA" id="ARBA00022953"/>
    </source>
</evidence>
<keyword evidence="53 70" id="KW-1099">Inhibition of host mRNA nuclear export by virus</keyword>
<keyword evidence="48 70" id="KW-1182">Viral ion channel</keyword>
<comment type="function">
    <text evidence="70">Protein 2C: Induces and associates with structural rearrangements of intracellular membranes. Displays RNA-binding, nucleotide binding and NTPase activities. May play a role in virion morphogenesis and viral RNA encapsidation by interacting with the capsid protein VP3.</text>
</comment>
<keyword evidence="28 70" id="KW-0519">Myristate</keyword>
<evidence type="ECO:0000256" key="34">
    <source>
        <dbReference type="ARBA" id="ARBA00022804"/>
    </source>
</evidence>
<comment type="similarity">
    <text evidence="5 70">Belongs to the picornaviruses polyprotein family.</text>
</comment>
<evidence type="ECO:0000256" key="62">
    <source>
        <dbReference type="ARBA" id="ARBA00045482"/>
    </source>
</evidence>
<keyword evidence="37 70" id="KW-1193">Eukaryotic host translation shutoff by virus</keyword>
<keyword evidence="21 70" id="KW-0945">Host-virus interaction</keyword>
<dbReference type="Pfam" id="PF02226">
    <property type="entry name" value="Pico_P1A"/>
    <property type="match status" value="1"/>
</dbReference>
<evidence type="ECO:0000256" key="13">
    <source>
        <dbReference type="ARBA" id="ARBA00022482"/>
    </source>
</evidence>
<keyword evidence="34 70" id="KW-1161">Viral attachment to host cell</keyword>
<feature type="domain" description="RdRp catalytic" evidence="71">
    <location>
        <begin position="1975"/>
        <end position="2090"/>
    </location>
</feature>
<organism evidence="74 75">
    <name type="scientific">Poliovirus 1</name>
    <dbReference type="NCBI Taxonomy" id="12080"/>
    <lineage>
        <taxon>Viruses</taxon>
        <taxon>Riboviria</taxon>
        <taxon>Orthornavirae</taxon>
        <taxon>Pisuviricota</taxon>
        <taxon>Pisoniviricetes</taxon>
        <taxon>Picornavirales</taxon>
        <taxon>Picornaviridae</taxon>
        <taxon>Ensavirinae</taxon>
        <taxon>Enterovirus</taxon>
        <taxon>Enterovirus coxsackiepol</taxon>
        <taxon>Enterovirus C</taxon>
    </lineage>
</organism>
<keyword evidence="57 70" id="KW-0899">Viral immunoevasion</keyword>
<comment type="function">
    <text evidence="62">Localizes the viral replication complex to the surface of membranous vesicles. It inhibits host cell endoplasmic reticulum-to-Golgi apparatus transport and causes the disassembly of the Golgi complex, possibly through GBF1 interaction. This would result in depletion of MHC, trail receptors and IFN receptors at the host cell surface. Plays an essential role in viral RNA replication by recruiting ACBD3 and PI4KB at the viral replication sites, thereby allowing the formation of the rearranged membranous structures where viral replication takes place.</text>
</comment>
<dbReference type="Gene3D" id="2.60.120.20">
    <property type="match status" value="3"/>
</dbReference>
<evidence type="ECO:0000259" key="73">
    <source>
        <dbReference type="PROSITE" id="PS51874"/>
    </source>
</evidence>
<keyword evidence="32" id="KW-0863">Zinc-finger</keyword>
<dbReference type="GO" id="GO:0003724">
    <property type="term" value="F:RNA helicase activity"/>
    <property type="evidence" value="ECO:0007669"/>
    <property type="project" value="InterPro"/>
</dbReference>
<dbReference type="FunFam" id="2.60.120.20:FF:000001">
    <property type="entry name" value="Genome polyprotein"/>
    <property type="match status" value="1"/>
</dbReference>
<comment type="function">
    <text evidence="70">Protease 2A: Cysteine protease that cleaves viral polyprotein and specific host proteins.</text>
</comment>
<dbReference type="InterPro" id="IPR000605">
    <property type="entry name" value="Helicase_SF3_ssDNA/RNA_vir"/>
</dbReference>
<dbReference type="GO" id="GO:0005198">
    <property type="term" value="F:structural molecule activity"/>
    <property type="evidence" value="ECO:0007669"/>
    <property type="project" value="InterPro"/>
</dbReference>
<keyword evidence="60 70" id="KW-0407">Ion channel</keyword>
<dbReference type="InterPro" id="IPR043502">
    <property type="entry name" value="DNA/RNA_pol_sf"/>
</dbReference>
<keyword evidence="55 70" id="KW-1262">Eukaryotic host gene expression shutoff by virus</keyword>
<comment type="function">
    <text evidence="70">Capsid protein VP4: Lies on the inner surface of the capsid shell. After binding to the host receptor, the capsid undergoes conformational changes. Capsid protein VP4 is released, Capsid protein VP1 N-terminus is externalized, and together, they shape a pore in the host membrane through which the viral genome is translocated into the host cell cytoplasm.</text>
</comment>
<evidence type="ECO:0000256" key="19">
    <source>
        <dbReference type="ARBA" id="ARBA00022561"/>
    </source>
</evidence>
<keyword evidence="17" id="KW-0597">Phosphoprotein</keyword>
<keyword evidence="46 70" id="KW-0693">Viral RNA replication</keyword>
<dbReference type="GO" id="GO:0003723">
    <property type="term" value="F:RNA binding"/>
    <property type="evidence" value="ECO:0007669"/>
    <property type="project" value="UniProtKB-KW"/>
</dbReference>
<evidence type="ECO:0000256" key="31">
    <source>
        <dbReference type="ARBA" id="ARBA00022741"/>
    </source>
</evidence>
<evidence type="ECO:0000256" key="68">
    <source>
        <dbReference type="ARBA" id="ARBA00054285"/>
    </source>
</evidence>
<evidence type="ECO:0000313" key="75">
    <source>
        <dbReference type="Proteomes" id="UP000169761"/>
    </source>
</evidence>
<keyword evidence="30 70" id="KW-0677">Repeat</keyword>
<comment type="function">
    <text evidence="70">Protein 2B: Plays an essential role in the virus replication cycle by acting as a viroporin. Creates a pore in the host reticulum endoplasmic and as a consequence releases Ca2+ in the cytoplasm of infected cell. In turn, high levels of cytoplasmic calcium may trigger membrane trafficking and transport of viral ER-associated proteins to viroplasms, sites of viral genome replication.</text>
</comment>
<comment type="subunit">
    <text evidence="64">Interacts with capsid protein VP0 and capsid protein VP1 to form heterotrimeric protomers. Five protomers subsequently associate to form pentamers which serve as building blocks for the capsid. Interacts with capsid protein VP4 in the mature capsid. Interacts with protein 2C; this interaction may be important for virion morphogenesis.</text>
</comment>
<evidence type="ECO:0000256" key="56">
    <source>
        <dbReference type="ARBA" id="ARBA00023255"/>
    </source>
</evidence>
<evidence type="ECO:0000256" key="38">
    <source>
        <dbReference type="ARBA" id="ARBA00022813"/>
    </source>
</evidence>
<keyword evidence="56 70" id="KW-1172">Pore-mediated penetration of viral genome into host cell</keyword>
<evidence type="ECO:0000256" key="30">
    <source>
        <dbReference type="ARBA" id="ARBA00022737"/>
    </source>
</evidence>
<evidence type="ECO:0000256" key="25">
    <source>
        <dbReference type="ARBA" id="ARBA00022679"/>
    </source>
</evidence>
<evidence type="ECO:0000256" key="7">
    <source>
        <dbReference type="ARBA" id="ARBA00011188"/>
    </source>
</evidence>
<keyword evidence="38" id="KW-0068">Autocatalytic cleavage</keyword>
<evidence type="ECO:0000256" key="32">
    <source>
        <dbReference type="ARBA" id="ARBA00022771"/>
    </source>
</evidence>
<evidence type="ECO:0000256" key="41">
    <source>
        <dbReference type="ARBA" id="ARBA00022842"/>
    </source>
</evidence>
<dbReference type="InterPro" id="IPR044067">
    <property type="entry name" value="PCV_3C_PRO"/>
</dbReference>
<dbReference type="GO" id="GO:0006508">
    <property type="term" value="P:proteolysis"/>
    <property type="evidence" value="ECO:0007669"/>
    <property type="project" value="UniProtKB-KW"/>
</dbReference>
<feature type="domain" description="SF3 helicase" evidence="72">
    <location>
        <begin position="1232"/>
        <end position="1388"/>
    </location>
</feature>
<evidence type="ECO:0000256" key="5">
    <source>
        <dbReference type="ARBA" id="ARBA00008303"/>
    </source>
</evidence>
<evidence type="ECO:0000256" key="22">
    <source>
        <dbReference type="ARBA" id="ARBA00022595"/>
    </source>
</evidence>
<comment type="function">
    <text evidence="68">Acts as a primer for viral RNA replication and remains covalently bound to viral genomic RNA. VPg is uridylylated prior to priming replication into VPg-pUpU. The oriI viral genomic sequence may act as a template for this. The VPg-pUpU is then used as primer on the genomic RNA poly(A) by the RNA-dependent RNA polymerase to replicate the viral genome. During genome replication, the VPg-RNA linkage is removed by the host TDP2, thereby accelerating replication. During the late stage of the replication cycle, host TDP2 is excluded from sites of viral RNA synthesis and encapsidation, allowing for the generation of progeny virions.</text>
</comment>
<evidence type="ECO:0000256" key="60">
    <source>
        <dbReference type="ARBA" id="ARBA00023303"/>
    </source>
</evidence>
<dbReference type="SUPFAM" id="SSF88633">
    <property type="entry name" value="Positive stranded ssRNA viruses"/>
    <property type="match status" value="2"/>
</dbReference>
<keyword evidence="18 70" id="KW-1192">Host mRNA suppression by virus</keyword>
<keyword evidence="41" id="KW-0460">Magnesium</keyword>
<keyword evidence="14 70" id="KW-0696">RNA-directed RNA polymerase</keyword>
<dbReference type="InterPro" id="IPR009003">
    <property type="entry name" value="Peptidase_S1_PA"/>
</dbReference>
<keyword evidence="58 70" id="KW-0449">Lipoprotein</keyword>
<dbReference type="InterPro" id="IPR029053">
    <property type="entry name" value="Viral_coat"/>
</dbReference>
<comment type="function">
    <text evidence="70">Viral protein genome-linked: acts as a primer for viral RNA replication and remains covalently bound to viral genomic RNA. VPg is uridylylated prior to priming replication into VPg-pUpU. The oriI viral genomic sequence may act as a template for this. The VPg-pUpU is then used as primer on the genomic RNA poly(A) by the RNA-dependent RNA polymerase to replicate the viral genome.</text>
</comment>
<comment type="catalytic activity">
    <reaction evidence="70">
        <text>RNA(n) + a ribonucleoside 5'-triphosphate = RNA(n+1) + diphosphate</text>
        <dbReference type="Rhea" id="RHEA:21248"/>
        <dbReference type="Rhea" id="RHEA-COMP:14527"/>
        <dbReference type="Rhea" id="RHEA-COMP:17342"/>
        <dbReference type="ChEBI" id="CHEBI:33019"/>
        <dbReference type="ChEBI" id="CHEBI:61557"/>
        <dbReference type="ChEBI" id="CHEBI:140395"/>
        <dbReference type="EC" id="2.7.7.48"/>
    </reaction>
</comment>
<evidence type="ECO:0000256" key="37">
    <source>
        <dbReference type="ARBA" id="ARBA00022809"/>
    </source>
</evidence>
<comment type="catalytic activity">
    <reaction evidence="61 70">
        <text>Selective cleavage of Tyr-|-Gly bond in the picornavirus polyprotein.</text>
        <dbReference type="EC" id="3.4.22.29"/>
    </reaction>
</comment>
<evidence type="ECO:0000256" key="61">
    <source>
        <dbReference type="ARBA" id="ARBA00024513"/>
    </source>
</evidence>
<dbReference type="InterPro" id="IPR014838">
    <property type="entry name" value="P3A"/>
</dbReference>
<evidence type="ECO:0000256" key="53">
    <source>
        <dbReference type="ARBA" id="ARBA00023197"/>
    </source>
</evidence>
<evidence type="ECO:0000256" key="36">
    <source>
        <dbReference type="ARBA" id="ARBA00022807"/>
    </source>
</evidence>
<dbReference type="Gene3D" id="4.10.880.10">
    <property type="entry name" value="Poliovirus 3D polymerase Domain 1 (Nucleotidyltransferase)"/>
    <property type="match status" value="2"/>
</dbReference>
<keyword evidence="39" id="KW-0862">Zinc</keyword>
<dbReference type="Proteomes" id="UP000169761">
    <property type="component" value="Genome"/>
</dbReference>
<comment type="cofactor">
    <cofactor evidence="1">
        <name>Mg(2+)</name>
        <dbReference type="ChEBI" id="CHEBI:18420"/>
    </cofactor>
</comment>
<keyword evidence="42 70" id="KW-0946">Virion</keyword>
<dbReference type="InterPro" id="IPR036203">
    <property type="entry name" value="P3A_soluble_dom"/>
</dbReference>
<dbReference type="Pfam" id="PF08727">
    <property type="entry name" value="P3A"/>
    <property type="match status" value="1"/>
</dbReference>
<dbReference type="FunFam" id="2.60.120.20:FF:000003">
    <property type="entry name" value="Genome polyprotein"/>
    <property type="match status" value="1"/>
</dbReference>
<comment type="function">
    <text evidence="70">RNA-directed RNA polymerase: Replicates the viral genomic RNA on the surface of intracellular membranes. May form linear arrays of subunits that propagate along a strong head-to-tail interaction called interface-I. Covalently attaches UMP to a tyrosine of VPg, which is used to prime RNA synthesis. The positive stranded RNA genome is first replicated at virus induced membranous vesicles, creating a dsRNA genomic replication form. This dsRNA is then used as template to synthesize positive stranded RNA genomes. ss(+)RNA genomes are either translated, replicated or encapsidated.</text>
</comment>
<evidence type="ECO:0000256" key="33">
    <source>
        <dbReference type="ARBA" id="ARBA00022801"/>
    </source>
</evidence>
<comment type="subunit">
    <text evidence="69">homodimer.</text>
</comment>
<keyword evidence="24 70" id="KW-0645">Protease</keyword>
<dbReference type="PROSITE" id="PS50507">
    <property type="entry name" value="RDRP_SSRNA_POS"/>
    <property type="match status" value="1"/>
</dbReference>
<dbReference type="GO" id="GO:0044162">
    <property type="term" value="C:host cell cytoplasmic vesicle membrane"/>
    <property type="evidence" value="ECO:0007669"/>
    <property type="project" value="UniProtKB-SubCell"/>
</dbReference>
<keyword evidence="40 70" id="KW-0067">ATP-binding</keyword>
<evidence type="ECO:0000256" key="23">
    <source>
        <dbReference type="ARBA" id="ARBA00022632"/>
    </source>
</evidence>
<evidence type="ECO:0000256" key="58">
    <source>
        <dbReference type="ARBA" id="ARBA00023288"/>
    </source>
</evidence>
<accession>A0A0B4MV38</accession>
<dbReference type="GO" id="GO:0039540">
    <property type="term" value="P:symbiont-mediated suppression of host cytoplasmic pattern recognition receptor signaling pathway via inhibition of RIG-I activity"/>
    <property type="evidence" value="ECO:0007669"/>
    <property type="project" value="UniProtKB-KW"/>
</dbReference>
<proteinExistence type="inferred from homology"/>
<keyword evidence="50 70" id="KW-0406">Ion transport</keyword>
<dbReference type="GO" id="GO:0034220">
    <property type="term" value="P:monoatomic ion transmembrane transport"/>
    <property type="evidence" value="ECO:0007669"/>
    <property type="project" value="UniProtKB-KW"/>
</dbReference>
<dbReference type="GO" id="GO:0039520">
    <property type="term" value="P:symbiont-mediated activation of host autophagy"/>
    <property type="evidence" value="ECO:0007669"/>
    <property type="project" value="UniProtKB-KW"/>
</dbReference>
<evidence type="ECO:0000256" key="26">
    <source>
        <dbReference type="ARBA" id="ARBA00022695"/>
    </source>
</evidence>
<comment type="subunit">
    <text evidence="9">Interacts with capsid protein VP1 and capsid protein VP3 to form heterotrimeric protomers.</text>
</comment>
<dbReference type="GO" id="GO:0039618">
    <property type="term" value="C:T=pseudo3 icosahedral viral capsid"/>
    <property type="evidence" value="ECO:0007669"/>
    <property type="project" value="UniProtKB-KW"/>
</dbReference>
<dbReference type="GO" id="GO:0019062">
    <property type="term" value="P:virion attachment to host cell"/>
    <property type="evidence" value="ECO:0007669"/>
    <property type="project" value="UniProtKB-KW"/>
</dbReference>
<dbReference type="GO" id="GO:0044694">
    <property type="term" value="P:symbiont genome entry into host cell via pore formation in plasma membrane"/>
    <property type="evidence" value="ECO:0007669"/>
    <property type="project" value="UniProtKB-KW"/>
</dbReference>
<keyword evidence="52 70" id="KW-0472">Membrane</keyword>
<keyword evidence="51" id="KW-1088">Inhibition of host RIG-I by virus</keyword>
<dbReference type="CDD" id="cd00205">
    <property type="entry name" value="rhv_like"/>
    <property type="match status" value="3"/>
</dbReference>
<comment type="subunit">
    <text evidence="7">Interacts with capsid protein VP1 and capsid protein VP3 in the mature capsid.</text>
</comment>
<dbReference type="InterPro" id="IPR003138">
    <property type="entry name" value="Pico_P1A"/>
</dbReference>
<dbReference type="Gene3D" id="3.30.70.270">
    <property type="match status" value="1"/>
</dbReference>
<comment type="function">
    <text evidence="70">Capsid protein VP2: Forms an icosahedral capsid of pseudo T=3 symmetry with capsid proteins VP2 and VP3. The capsid is 300 Angstroms in diameter, composed of 60 copies of each capsid protein and enclosing the viral positive strand RNA genome.</text>
</comment>
<evidence type="ECO:0000256" key="29">
    <source>
        <dbReference type="ARBA" id="ARBA00022723"/>
    </source>
</evidence>
<evidence type="ECO:0000256" key="1">
    <source>
        <dbReference type="ARBA" id="ARBA00001946"/>
    </source>
</evidence>
<dbReference type="FunFam" id="2.40.10.10:FF:000018">
    <property type="entry name" value="Genome polyprotein"/>
    <property type="match status" value="1"/>
</dbReference>
<keyword evidence="59 70" id="KW-1160">Virus entry into host cell</keyword>
<evidence type="ECO:0000256" key="2">
    <source>
        <dbReference type="ARBA" id="ARBA00004147"/>
    </source>
</evidence>
<dbReference type="SUPFAM" id="SSF50494">
    <property type="entry name" value="Trypsin-like serine proteases"/>
    <property type="match status" value="2"/>
</dbReference>
<keyword evidence="22 70" id="KW-1162">Viral penetration into host cytoplasm</keyword>
<dbReference type="PROSITE" id="PS51218">
    <property type="entry name" value="SF3_HELICASE_2"/>
    <property type="match status" value="1"/>
</dbReference>
<evidence type="ECO:0000256" key="14">
    <source>
        <dbReference type="ARBA" id="ARBA00022484"/>
    </source>
</evidence>
<evidence type="ECO:0000256" key="11">
    <source>
        <dbReference type="ARBA" id="ARBA00011876"/>
    </source>
</evidence>
<keyword evidence="31 70" id="KW-0547">Nucleotide-binding</keyword>
<evidence type="ECO:0000256" key="57">
    <source>
        <dbReference type="ARBA" id="ARBA00023280"/>
    </source>
</evidence>
<evidence type="ECO:0000256" key="48">
    <source>
        <dbReference type="ARBA" id="ARBA00023039"/>
    </source>
</evidence>
<dbReference type="Pfam" id="PF00910">
    <property type="entry name" value="RNA_helicase"/>
    <property type="match status" value="1"/>
</dbReference>
<evidence type="ECO:0000256" key="10">
    <source>
        <dbReference type="ARBA" id="ARBA00011647"/>
    </source>
</evidence>
<keyword evidence="47 70" id="KW-1190">Host gene expression shutoff by virus</keyword>
<evidence type="ECO:0000256" key="70">
    <source>
        <dbReference type="RuleBase" id="RU364118"/>
    </source>
</evidence>
<comment type="function">
    <text evidence="70">Protein 3CD: Involved in the viral replication complex and viral polypeptide maturation. It exhibits protease activity with a specificity and catalytic efficiency that is different from protease 3C. Protein 3CD lacks polymerase activity. Protein 3CD binds to the 5'UTR of the viral genome.</text>
</comment>
<evidence type="ECO:0000256" key="55">
    <source>
        <dbReference type="ARBA" id="ARBA00023247"/>
    </source>
</evidence>
<evidence type="ECO:0000259" key="71">
    <source>
        <dbReference type="PROSITE" id="PS50507"/>
    </source>
</evidence>
<dbReference type="SUPFAM" id="SSF89043">
    <property type="entry name" value="Soluble domain of poliovirus core protein 3a"/>
    <property type="match status" value="1"/>
</dbReference>
<dbReference type="GO" id="GO:0042025">
    <property type="term" value="C:host cell nucleus"/>
    <property type="evidence" value="ECO:0007669"/>
    <property type="project" value="UniProtKB-SubCell"/>
</dbReference>
<dbReference type="EMBL" id="KJ170518">
    <property type="protein sequence ID" value="AIB00474.1"/>
    <property type="molecule type" value="Genomic_RNA"/>
</dbReference>
<dbReference type="GO" id="GO:0006351">
    <property type="term" value="P:DNA-templated transcription"/>
    <property type="evidence" value="ECO:0007669"/>
    <property type="project" value="InterPro"/>
</dbReference>
<dbReference type="GO" id="GO:0039694">
    <property type="term" value="P:viral RNA genome replication"/>
    <property type="evidence" value="ECO:0007669"/>
    <property type="project" value="InterPro"/>
</dbReference>
<keyword evidence="54 70" id="KW-1035">Host cytoplasm</keyword>
<keyword evidence="35 70" id="KW-0347">Helicase</keyword>
<evidence type="ECO:0000256" key="16">
    <source>
        <dbReference type="ARBA" id="ARBA00022520"/>
    </source>
</evidence>
<dbReference type="InterPro" id="IPR001205">
    <property type="entry name" value="RNA-dir_pol_C"/>
</dbReference>
<dbReference type="InterPro" id="IPR002527">
    <property type="entry name" value="Pico_P2B"/>
</dbReference>
<dbReference type="FunFam" id="2.40.10.10:FF:000020">
    <property type="entry name" value="Genome polyprotein"/>
    <property type="match status" value="1"/>
</dbReference>
<dbReference type="GO" id="GO:0075509">
    <property type="term" value="P:endocytosis involved in viral entry into host cell"/>
    <property type="evidence" value="ECO:0007669"/>
    <property type="project" value="UniProtKB-KW"/>
</dbReference>
<evidence type="ECO:0000256" key="52">
    <source>
        <dbReference type="ARBA" id="ARBA00023136"/>
    </source>
</evidence>
<comment type="subunit">
    <text evidence="11">Interacts with protein 3AB and with RNA-directed RNA polymerase.</text>
</comment>
<dbReference type="FunFam" id="3.30.70.270:FF:000008">
    <property type="entry name" value="Genome polyprotein"/>
    <property type="match status" value="1"/>
</dbReference>
<keyword evidence="45 70" id="KW-1164">Virus endocytosis by host</keyword>
<evidence type="ECO:0000256" key="50">
    <source>
        <dbReference type="ARBA" id="ARBA00023065"/>
    </source>
</evidence>
<dbReference type="InterPro" id="IPR043128">
    <property type="entry name" value="Rev_trsase/Diguanyl_cyclase"/>
</dbReference>
<comment type="catalytic activity">
    <reaction evidence="66 70">
        <text>a ribonucleoside 5'-triphosphate + H2O = a ribonucleoside 5'-diphosphate + phosphate + H(+)</text>
        <dbReference type="Rhea" id="RHEA:23680"/>
        <dbReference type="ChEBI" id="CHEBI:15377"/>
        <dbReference type="ChEBI" id="CHEBI:15378"/>
        <dbReference type="ChEBI" id="CHEBI:43474"/>
        <dbReference type="ChEBI" id="CHEBI:57930"/>
        <dbReference type="ChEBI" id="CHEBI:61557"/>
        <dbReference type="EC" id="3.6.1.15"/>
    </reaction>
</comment>
<evidence type="ECO:0000256" key="42">
    <source>
        <dbReference type="ARBA" id="ARBA00022844"/>
    </source>
</evidence>
<keyword evidence="26 70" id="KW-0548">Nucleotidyltransferase</keyword>
<keyword evidence="25 70" id="KW-0808">Transferase</keyword>
<keyword evidence="44 70" id="KW-0694">RNA-binding</keyword>
<dbReference type="CDD" id="cd23213">
    <property type="entry name" value="Enterovirus_RdRp"/>
    <property type="match status" value="1"/>
</dbReference>
<evidence type="ECO:0000313" key="74">
    <source>
        <dbReference type="EMBL" id="AIB00474.1"/>
    </source>
</evidence>
<evidence type="ECO:0000256" key="18">
    <source>
        <dbReference type="ARBA" id="ARBA00022557"/>
    </source>
</evidence>
<comment type="function">
    <text evidence="70">Capsid protein VP1: Forms an icosahedral capsid of pseudo T=3 symmetry with capsid proteins VP2 and VP3. The capsid is 300 Angstroms in diameter, composed of 60 copies of each capsid protein and enclosing the viral positive strand RNA genome. Capsid protein VP1 mainly forms the vertices of the capsid. Capsid protein VP1 interacts with host cell receptor to provide virion attachment to target host cells. This attachment induces virion internalization. Tyrosine kinases are probably involved in the entry process. After binding to its receptor, the capsid undergoes conformational changes. Capsid protein VP1 N-terminus (that contains an amphipathic alpha-helix) and capsid protein VP4 are externalized. Together, they shape a pore in the host membrane through which viral genome is translocated to host cell cytoplasm. After genome has been released, the channel shrinks.</text>
</comment>
<evidence type="ECO:0000256" key="66">
    <source>
        <dbReference type="ARBA" id="ARBA00047631"/>
    </source>
</evidence>
<evidence type="ECO:0000256" key="9">
    <source>
        <dbReference type="ARBA" id="ARBA00011474"/>
    </source>
</evidence>
<evidence type="ECO:0000259" key="72">
    <source>
        <dbReference type="PROSITE" id="PS51218"/>
    </source>
</evidence>